<gene>
    <name evidence="1" type="ORF">HID58_043535</name>
</gene>
<reference evidence="1 2" key="1">
    <citation type="submission" date="2021-05" db="EMBL/GenBank/DDBJ databases">
        <title>Genome Assembly of Synthetic Allotetraploid Brassica napus Reveals Homoeologous Exchanges between Subgenomes.</title>
        <authorList>
            <person name="Davis J.T."/>
        </authorList>
    </citation>
    <scope>NUCLEOTIDE SEQUENCE [LARGE SCALE GENOMIC DNA]</scope>
    <source>
        <strain evidence="2">cv. Da-Ae</strain>
        <tissue evidence="1">Seedling</tissue>
    </source>
</reference>
<protein>
    <recommendedName>
        <fullName evidence="3">Annexin</fullName>
    </recommendedName>
</protein>
<evidence type="ECO:0000313" key="1">
    <source>
        <dbReference type="EMBL" id="KAH0904032.1"/>
    </source>
</evidence>
<accession>A0ABQ8BGS4</accession>
<sequence>MVIYDINMDSGPLSTFQFECCLNGEWLQVLTGMSVIHINFFEFVLLFWNKLASLFVSSNLFRVIGVFPGSTETTTMEARRNLMSVDQIEYVVELIGDKSQSRKAIKTIIKQYNTCAYREINEYFKKLGKQEQRVMEVMRILHGIQQRTPLLALRPTVCTCTMLEEKRKHTQMEKEALATCETE</sequence>
<proteinExistence type="predicted"/>
<dbReference type="EMBL" id="JAGKQM010000011">
    <property type="protein sequence ID" value="KAH0904032.1"/>
    <property type="molecule type" value="Genomic_DNA"/>
</dbReference>
<name>A0ABQ8BGS4_BRANA</name>
<comment type="caution">
    <text evidence="1">The sequence shown here is derived from an EMBL/GenBank/DDBJ whole genome shotgun (WGS) entry which is preliminary data.</text>
</comment>
<keyword evidence="2" id="KW-1185">Reference proteome</keyword>
<dbReference type="Proteomes" id="UP000824890">
    <property type="component" value="Unassembled WGS sequence"/>
</dbReference>
<organism evidence="1 2">
    <name type="scientific">Brassica napus</name>
    <name type="common">Rape</name>
    <dbReference type="NCBI Taxonomy" id="3708"/>
    <lineage>
        <taxon>Eukaryota</taxon>
        <taxon>Viridiplantae</taxon>
        <taxon>Streptophyta</taxon>
        <taxon>Embryophyta</taxon>
        <taxon>Tracheophyta</taxon>
        <taxon>Spermatophyta</taxon>
        <taxon>Magnoliopsida</taxon>
        <taxon>eudicotyledons</taxon>
        <taxon>Gunneridae</taxon>
        <taxon>Pentapetalae</taxon>
        <taxon>rosids</taxon>
        <taxon>malvids</taxon>
        <taxon>Brassicales</taxon>
        <taxon>Brassicaceae</taxon>
        <taxon>Brassiceae</taxon>
        <taxon>Brassica</taxon>
    </lineage>
</organism>
<evidence type="ECO:0000313" key="2">
    <source>
        <dbReference type="Proteomes" id="UP000824890"/>
    </source>
</evidence>
<evidence type="ECO:0008006" key="3">
    <source>
        <dbReference type="Google" id="ProtNLM"/>
    </source>
</evidence>